<sequence length="72" mass="7874">MNCDLDTPLPDWIIEHPETTSVFSQLGLDISCGGKSLQYVCRHQGLNPTDVLKQLQTILADCKDDDRGGGEA</sequence>
<evidence type="ECO:0000313" key="2">
    <source>
        <dbReference type="Proteomes" id="UP001158067"/>
    </source>
</evidence>
<protein>
    <submittedName>
        <fullName evidence="1">Regulator of cell morphogenesis and NO signaling</fullName>
    </submittedName>
</protein>
<proteinExistence type="predicted"/>
<dbReference type="Pfam" id="PF04405">
    <property type="entry name" value="ScdA_N"/>
    <property type="match status" value="1"/>
</dbReference>
<accession>A0ABY1Q7B0</accession>
<dbReference type="SUPFAM" id="SSF140683">
    <property type="entry name" value="SP0561-like"/>
    <property type="match status" value="1"/>
</dbReference>
<dbReference type="Proteomes" id="UP001158067">
    <property type="component" value="Unassembled WGS sequence"/>
</dbReference>
<reference evidence="1 2" key="1">
    <citation type="submission" date="2017-05" db="EMBL/GenBank/DDBJ databases">
        <authorList>
            <person name="Varghese N."/>
            <person name="Submissions S."/>
        </authorList>
    </citation>
    <scope>NUCLEOTIDE SEQUENCE [LARGE SCALE GENOMIC DNA]</scope>
    <source>
        <strain evidence="1 2">DSM 25457</strain>
    </source>
</reference>
<name>A0ABY1Q7B0_9BACT</name>
<keyword evidence="2" id="KW-1185">Reference proteome</keyword>
<dbReference type="EMBL" id="FXUG01000007">
    <property type="protein sequence ID" value="SMP61617.1"/>
    <property type="molecule type" value="Genomic_DNA"/>
</dbReference>
<dbReference type="InterPro" id="IPR019903">
    <property type="entry name" value="RIC_family"/>
</dbReference>
<dbReference type="InterPro" id="IPR038062">
    <property type="entry name" value="ScdA-like_N_sf"/>
</dbReference>
<comment type="caution">
    <text evidence="1">The sequence shown here is derived from an EMBL/GenBank/DDBJ whole genome shotgun (WGS) entry which is preliminary data.</text>
</comment>
<dbReference type="RefSeq" id="WP_283433204.1">
    <property type="nucleotide sequence ID" value="NZ_FXUG01000007.1"/>
</dbReference>
<organism evidence="1 2">
    <name type="scientific">Neorhodopirellula lusitana</name>
    <dbReference type="NCBI Taxonomy" id="445327"/>
    <lineage>
        <taxon>Bacteria</taxon>
        <taxon>Pseudomonadati</taxon>
        <taxon>Planctomycetota</taxon>
        <taxon>Planctomycetia</taxon>
        <taxon>Pirellulales</taxon>
        <taxon>Pirellulaceae</taxon>
        <taxon>Neorhodopirellula</taxon>
    </lineage>
</organism>
<evidence type="ECO:0000313" key="1">
    <source>
        <dbReference type="EMBL" id="SMP61617.1"/>
    </source>
</evidence>
<gene>
    <name evidence="1" type="ORF">SAMN06265222_107127</name>
</gene>